<reference evidence="4" key="1">
    <citation type="submission" date="2020-05" db="EMBL/GenBank/DDBJ databases">
        <authorList>
            <person name="Chiriac C."/>
            <person name="Salcher M."/>
            <person name="Ghai R."/>
            <person name="Kavagutti S V."/>
        </authorList>
    </citation>
    <scope>NUCLEOTIDE SEQUENCE</scope>
</reference>
<dbReference type="InterPro" id="IPR050882">
    <property type="entry name" value="Prepilin_peptidase/N-MTase"/>
</dbReference>
<feature type="transmembrane region" description="Helical" evidence="2">
    <location>
        <begin position="40"/>
        <end position="62"/>
    </location>
</feature>
<name>A0A6J6NCS6_9ZZZZ</name>
<organism evidence="4">
    <name type="scientific">freshwater metagenome</name>
    <dbReference type="NCBI Taxonomy" id="449393"/>
    <lineage>
        <taxon>unclassified sequences</taxon>
        <taxon>metagenomes</taxon>
        <taxon>ecological metagenomes</taxon>
    </lineage>
</organism>
<feature type="transmembrane region" description="Helical" evidence="2">
    <location>
        <begin position="98"/>
        <end position="116"/>
    </location>
</feature>
<keyword evidence="2" id="KW-1133">Transmembrane helix</keyword>
<evidence type="ECO:0000313" key="4">
    <source>
        <dbReference type="EMBL" id="CAB4684009.1"/>
    </source>
</evidence>
<protein>
    <submittedName>
        <fullName evidence="4">Unannotated protein</fullName>
    </submittedName>
</protein>
<dbReference type="GO" id="GO:0004190">
    <property type="term" value="F:aspartic-type endopeptidase activity"/>
    <property type="evidence" value="ECO:0007669"/>
    <property type="project" value="InterPro"/>
</dbReference>
<dbReference type="PANTHER" id="PTHR30487:SF0">
    <property type="entry name" value="PREPILIN LEADER PEPTIDASE_N-METHYLTRANSFERASE-RELATED"/>
    <property type="match status" value="1"/>
</dbReference>
<comment type="similarity">
    <text evidence="1">Belongs to the peptidase A24 family.</text>
</comment>
<evidence type="ECO:0000259" key="3">
    <source>
        <dbReference type="Pfam" id="PF01478"/>
    </source>
</evidence>
<feature type="transmembrane region" description="Helical" evidence="2">
    <location>
        <begin position="69"/>
        <end position="86"/>
    </location>
</feature>
<dbReference type="Pfam" id="PF01478">
    <property type="entry name" value="Peptidase_A24"/>
    <property type="match status" value="1"/>
</dbReference>
<feature type="transmembrane region" description="Helical" evidence="2">
    <location>
        <begin position="197"/>
        <end position="215"/>
    </location>
</feature>
<feature type="transmembrane region" description="Helical" evidence="2">
    <location>
        <begin position="123"/>
        <end position="142"/>
    </location>
</feature>
<keyword evidence="2" id="KW-0472">Membrane</keyword>
<feature type="transmembrane region" description="Helical" evidence="2">
    <location>
        <begin position="162"/>
        <end position="190"/>
    </location>
</feature>
<dbReference type="GO" id="GO:0005886">
    <property type="term" value="C:plasma membrane"/>
    <property type="evidence" value="ECO:0007669"/>
    <property type="project" value="TreeGrafter"/>
</dbReference>
<keyword evidence="2" id="KW-0812">Transmembrane</keyword>
<dbReference type="Gene3D" id="1.20.120.1220">
    <property type="match status" value="1"/>
</dbReference>
<feature type="domain" description="Prepilin type IV endopeptidase peptidase" evidence="3">
    <location>
        <begin position="77"/>
        <end position="186"/>
    </location>
</feature>
<evidence type="ECO:0000256" key="2">
    <source>
        <dbReference type="SAM" id="Phobius"/>
    </source>
</evidence>
<dbReference type="EMBL" id="CAEZXA010000153">
    <property type="protein sequence ID" value="CAB4684009.1"/>
    <property type="molecule type" value="Genomic_DNA"/>
</dbReference>
<evidence type="ECO:0000256" key="1">
    <source>
        <dbReference type="ARBA" id="ARBA00005801"/>
    </source>
</evidence>
<proteinExistence type="inferred from homology"/>
<dbReference type="GO" id="GO:0006465">
    <property type="term" value="P:signal peptide processing"/>
    <property type="evidence" value="ECO:0007669"/>
    <property type="project" value="TreeGrafter"/>
</dbReference>
<gene>
    <name evidence="4" type="ORF">UFOPK2334_01358</name>
</gene>
<dbReference type="AlphaFoldDB" id="A0A6J6NCS6"/>
<sequence length="216" mass="23293">MRDIVFALLGAASGYKAITRARIDIARLRATGQTFGEAHFTNIAVATPLVVAINAILYFLLARRFDHDFTVLTYGVLVGAGMWLSLIDVDTHLLPRRIVYRTLAVAMPLLVLSAFFDGEGSVIGMFVGAIAMWCILRVLEVLSRGDLGGGDVGLGGLLGLYLGWVSYEAILVGLVASFFVGGVWALVLVISRKANRHTHFAFGPFLIVGTLIAVLR</sequence>
<accession>A0A6J6NCS6</accession>
<dbReference type="PANTHER" id="PTHR30487">
    <property type="entry name" value="TYPE 4 PREPILIN-LIKE PROTEINS LEADER PEPTIDE-PROCESSING ENZYME"/>
    <property type="match status" value="1"/>
</dbReference>
<dbReference type="InterPro" id="IPR000045">
    <property type="entry name" value="Prepilin_IV_endopep_pep"/>
</dbReference>